<evidence type="ECO:0000313" key="1">
    <source>
        <dbReference type="EMBL" id="EDR00131.1"/>
    </source>
</evidence>
<organism evidence="2">
    <name type="scientific">Laccaria bicolor (strain S238N-H82 / ATCC MYA-4686)</name>
    <name type="common">Bicoloured deceiver</name>
    <name type="synonym">Laccaria laccata var. bicolor</name>
    <dbReference type="NCBI Taxonomy" id="486041"/>
    <lineage>
        <taxon>Eukaryota</taxon>
        <taxon>Fungi</taxon>
        <taxon>Dikarya</taxon>
        <taxon>Basidiomycota</taxon>
        <taxon>Agaricomycotina</taxon>
        <taxon>Agaricomycetes</taxon>
        <taxon>Agaricomycetidae</taxon>
        <taxon>Agaricales</taxon>
        <taxon>Agaricineae</taxon>
        <taxon>Hydnangiaceae</taxon>
        <taxon>Laccaria</taxon>
    </lineage>
</organism>
<dbReference type="EMBL" id="DS547153">
    <property type="protein sequence ID" value="EDR00131.1"/>
    <property type="molecule type" value="Genomic_DNA"/>
</dbReference>
<name>B0DZ52_LACBS</name>
<dbReference type="GO" id="GO:0008168">
    <property type="term" value="F:methyltransferase activity"/>
    <property type="evidence" value="ECO:0007669"/>
    <property type="project" value="InterPro"/>
</dbReference>
<dbReference type="HOGENOM" id="CLU_1777797_0_0_1"/>
<evidence type="ECO:0000313" key="2">
    <source>
        <dbReference type="Proteomes" id="UP000001194"/>
    </source>
</evidence>
<dbReference type="Gene3D" id="3.30.950.10">
    <property type="entry name" value="Methyltransferase, Cobalt-precorrin-4 Transmethylase, Domain 2"/>
    <property type="match status" value="1"/>
</dbReference>
<dbReference type="InterPro" id="IPR014776">
    <property type="entry name" value="4pyrrole_Mease_sub2"/>
</dbReference>
<dbReference type="GeneID" id="6084873"/>
<dbReference type="STRING" id="486041.B0DZ52"/>
<reference evidence="1 2" key="1">
    <citation type="journal article" date="2008" name="Nature">
        <title>The genome of Laccaria bicolor provides insights into mycorrhizal symbiosis.</title>
        <authorList>
            <person name="Martin F."/>
            <person name="Aerts A."/>
            <person name="Ahren D."/>
            <person name="Brun A."/>
            <person name="Danchin E.G.J."/>
            <person name="Duchaussoy F."/>
            <person name="Gibon J."/>
            <person name="Kohler A."/>
            <person name="Lindquist E."/>
            <person name="Pereda V."/>
            <person name="Salamov A."/>
            <person name="Shapiro H.J."/>
            <person name="Wuyts J."/>
            <person name="Blaudez D."/>
            <person name="Buee M."/>
            <person name="Brokstein P."/>
            <person name="Canbaeck B."/>
            <person name="Cohen D."/>
            <person name="Courty P.E."/>
            <person name="Coutinho P.M."/>
            <person name="Delaruelle C."/>
            <person name="Detter J.C."/>
            <person name="Deveau A."/>
            <person name="DiFazio S."/>
            <person name="Duplessis S."/>
            <person name="Fraissinet-Tachet L."/>
            <person name="Lucic E."/>
            <person name="Frey-Klett P."/>
            <person name="Fourrey C."/>
            <person name="Feussner I."/>
            <person name="Gay G."/>
            <person name="Grimwood J."/>
            <person name="Hoegger P.J."/>
            <person name="Jain P."/>
            <person name="Kilaru S."/>
            <person name="Labbe J."/>
            <person name="Lin Y.C."/>
            <person name="Legue V."/>
            <person name="Le Tacon F."/>
            <person name="Marmeisse R."/>
            <person name="Melayah D."/>
            <person name="Montanini B."/>
            <person name="Muratet M."/>
            <person name="Nehls U."/>
            <person name="Niculita-Hirzel H."/>
            <person name="Oudot-Le Secq M.P."/>
            <person name="Peter M."/>
            <person name="Quesneville H."/>
            <person name="Rajashekar B."/>
            <person name="Reich M."/>
            <person name="Rouhier N."/>
            <person name="Schmutz J."/>
            <person name="Yin T."/>
            <person name="Chalot M."/>
            <person name="Henrissat B."/>
            <person name="Kuees U."/>
            <person name="Lucas S."/>
            <person name="Van de Peer Y."/>
            <person name="Podila G.K."/>
            <person name="Polle A."/>
            <person name="Pukkila P.J."/>
            <person name="Richardson P.M."/>
            <person name="Rouze P."/>
            <person name="Sanders I.R."/>
            <person name="Stajich J.E."/>
            <person name="Tunlid A."/>
            <person name="Tuskan G."/>
            <person name="Grigoriev I.V."/>
        </authorList>
    </citation>
    <scope>NUCLEOTIDE SEQUENCE [LARGE SCALE GENOMIC DNA]</scope>
    <source>
        <strain evidence="2">S238N-H82 / ATCC MYA-4686</strain>
    </source>
</reference>
<proteinExistence type="predicted"/>
<keyword evidence="2" id="KW-1185">Reference proteome</keyword>
<dbReference type="KEGG" id="lbc:LACBIDRAFT_314743"/>
<dbReference type="RefSeq" id="XP_001889188.1">
    <property type="nucleotide sequence ID" value="XM_001889153.1"/>
</dbReference>
<protein>
    <submittedName>
        <fullName evidence="1">Predicted protein</fullName>
    </submittedName>
</protein>
<accession>B0DZ52</accession>
<sequence length="146" mass="16050">MVMCTGVEREVQTPEYERGKTSLILVGVARLSMRLWVFPRDWAYSCSYVQAIHVFYYHCHHSTSTPQLAIPVTITTRVSIPDQRFTSGNWSTILQTLEAGGPERPPGVIIVGWSVLGLWSGGAAGMRERVMKGQRAKSGNVGRGGG</sequence>
<dbReference type="AlphaFoldDB" id="B0DZ52"/>
<gene>
    <name evidence="1" type="ORF">LACBIDRAFT_314743</name>
</gene>
<dbReference type="Proteomes" id="UP000001194">
    <property type="component" value="Unassembled WGS sequence"/>
</dbReference>
<dbReference type="OrthoDB" id="508204at2759"/>
<dbReference type="InParanoid" id="B0DZ52"/>